<dbReference type="Pfam" id="PF00883">
    <property type="entry name" value="Peptidase_M17"/>
    <property type="match status" value="1"/>
</dbReference>
<dbReference type="EMBL" id="HBUF01047777">
    <property type="protein sequence ID" value="CAG6620445.1"/>
    <property type="molecule type" value="Transcribed_RNA"/>
</dbReference>
<dbReference type="Gene3D" id="3.40.630.10">
    <property type="entry name" value="Zn peptidases"/>
    <property type="match status" value="1"/>
</dbReference>
<evidence type="ECO:0000256" key="1">
    <source>
        <dbReference type="ARBA" id="ARBA00009528"/>
    </source>
</evidence>
<dbReference type="CDD" id="cd00433">
    <property type="entry name" value="Peptidase_M17"/>
    <property type="match status" value="1"/>
</dbReference>
<dbReference type="EMBL" id="HBUF01047776">
    <property type="protein sequence ID" value="CAG6620444.1"/>
    <property type="molecule type" value="Transcribed_RNA"/>
</dbReference>
<feature type="domain" description="Cytosol aminopeptidase" evidence="5">
    <location>
        <begin position="184"/>
        <end position="513"/>
    </location>
</feature>
<dbReference type="EMBL" id="HBUF01553511">
    <property type="protein sequence ID" value="CAG6759699.1"/>
    <property type="molecule type" value="Transcribed_RNA"/>
</dbReference>
<comment type="similarity">
    <text evidence="1">Belongs to the peptidase M17 family.</text>
</comment>
<dbReference type="PRINTS" id="PR00481">
    <property type="entry name" value="LAMNOPPTDASE"/>
</dbReference>
<dbReference type="GO" id="GO:0006508">
    <property type="term" value="P:proteolysis"/>
    <property type="evidence" value="ECO:0007669"/>
    <property type="project" value="UniProtKB-KW"/>
</dbReference>
<proteinExistence type="inferred from homology"/>
<dbReference type="InterPro" id="IPR000819">
    <property type="entry name" value="Peptidase_M17_C"/>
</dbReference>
<dbReference type="EMBL" id="HBUF01204732">
    <property type="protein sequence ID" value="CAG6663192.1"/>
    <property type="molecule type" value="Transcribed_RNA"/>
</dbReference>
<dbReference type="InterPro" id="IPR011356">
    <property type="entry name" value="Leucine_aapep/pepB"/>
</dbReference>
<dbReference type="SUPFAM" id="SSF53187">
    <property type="entry name" value="Zn-dependent exopeptidases"/>
    <property type="match status" value="1"/>
</dbReference>
<dbReference type="EMBL" id="HBUF01553512">
    <property type="protein sequence ID" value="CAG6759701.1"/>
    <property type="molecule type" value="Transcribed_RNA"/>
</dbReference>
<dbReference type="GO" id="GO:0030145">
    <property type="term" value="F:manganese ion binding"/>
    <property type="evidence" value="ECO:0007669"/>
    <property type="project" value="InterPro"/>
</dbReference>
<dbReference type="AlphaFoldDB" id="A0A8D9A6E0"/>
<dbReference type="PANTHER" id="PTHR11963">
    <property type="entry name" value="LEUCINE AMINOPEPTIDASE-RELATED"/>
    <property type="match status" value="1"/>
</dbReference>
<dbReference type="EMBL" id="HBUF01204729">
    <property type="protein sequence ID" value="CAG6663189.1"/>
    <property type="molecule type" value="Transcribed_RNA"/>
</dbReference>
<keyword evidence="2 6" id="KW-0031">Aminopeptidase</keyword>
<protein>
    <submittedName>
        <fullName evidence="6">Aminopeptidase W07G4.4</fullName>
    </submittedName>
</protein>
<reference evidence="6" key="1">
    <citation type="submission" date="2021-05" db="EMBL/GenBank/DDBJ databases">
        <authorList>
            <person name="Alioto T."/>
            <person name="Alioto T."/>
            <person name="Gomez Garrido J."/>
        </authorList>
    </citation>
    <scope>NUCLEOTIDE SEQUENCE</scope>
</reference>
<dbReference type="GO" id="GO:0005737">
    <property type="term" value="C:cytoplasm"/>
    <property type="evidence" value="ECO:0007669"/>
    <property type="project" value="InterPro"/>
</dbReference>
<organism evidence="6">
    <name type="scientific">Cacopsylla melanoneura</name>
    <dbReference type="NCBI Taxonomy" id="428564"/>
    <lineage>
        <taxon>Eukaryota</taxon>
        <taxon>Metazoa</taxon>
        <taxon>Ecdysozoa</taxon>
        <taxon>Arthropoda</taxon>
        <taxon>Hexapoda</taxon>
        <taxon>Insecta</taxon>
        <taxon>Pterygota</taxon>
        <taxon>Neoptera</taxon>
        <taxon>Paraneoptera</taxon>
        <taxon>Hemiptera</taxon>
        <taxon>Sternorrhyncha</taxon>
        <taxon>Psylloidea</taxon>
        <taxon>Psyllidae</taxon>
        <taxon>Psyllinae</taxon>
        <taxon>Cacopsylla</taxon>
    </lineage>
</organism>
<evidence type="ECO:0000256" key="3">
    <source>
        <dbReference type="ARBA" id="ARBA00022670"/>
    </source>
</evidence>
<name>A0A8D9A6E0_9HEMI</name>
<evidence type="ECO:0000259" key="5">
    <source>
        <dbReference type="Pfam" id="PF00883"/>
    </source>
</evidence>
<keyword evidence="3" id="KW-0645">Protease</keyword>
<evidence type="ECO:0000313" key="6">
    <source>
        <dbReference type="EMBL" id="CAG6759699.1"/>
    </source>
</evidence>
<accession>A0A8D9A6E0</accession>
<evidence type="ECO:0000256" key="2">
    <source>
        <dbReference type="ARBA" id="ARBA00022438"/>
    </source>
</evidence>
<evidence type="ECO:0000256" key="4">
    <source>
        <dbReference type="ARBA" id="ARBA00022801"/>
    </source>
</evidence>
<sequence>MALPPGQNLPYELKTATTLDSPDYDGIVLVSNKVPEDAAYPESIRKLLQEHSKIDKGFNDDVTLLHSSLPGNRFIYAPTGNMTKEYDDVRSYAEAAKKGIARALKAGITKPLLALPSDPSFPKTEVVTLLGAMEGLYTNLQYREFKPEIFPKVKVLGIWSPKLTGASLESVASAATTLESARWVARDIGGTDPERMAPPKVEEYIIETFKNTPSIKINIIKDPKILDKEYPLFSAVNRAASVIDRHEGRVIFLEYEPTSGPPTSSLFLVGKGVTYDTGGADIKTGGNMAGMARDKCGAAVVAGFMKAVAMLQPKSRVVCALAVVRNSCGENAYVSDEVVVSRAGKRIRVTNTDAEGRFAMADVLAHMAEKAKDAVNPHLFTIATLTGHACLSVGEGYSIVMDNGPARVASNAVHLSETGEEMGDPFEISRIRREDFRFHKSKCEGEDLIQSGMKSTGTNSRGHQGPGAFLICASGLDKYGLDNGNKSLKYSHFDIARQGRYPEEPTGRPVVALVSHYLKDALF</sequence>
<dbReference type="PANTHER" id="PTHR11963:SF48">
    <property type="entry name" value="DIPEPTIDASE B, ISOFORM A"/>
    <property type="match status" value="1"/>
</dbReference>
<dbReference type="GO" id="GO:0070006">
    <property type="term" value="F:metalloaminopeptidase activity"/>
    <property type="evidence" value="ECO:0007669"/>
    <property type="project" value="InterPro"/>
</dbReference>
<keyword evidence="4" id="KW-0378">Hydrolase</keyword>